<dbReference type="Gene3D" id="3.90.79.10">
    <property type="entry name" value="Nucleoside Triphosphate Pyrophosphohydrolase"/>
    <property type="match status" value="1"/>
</dbReference>
<protein>
    <submittedName>
        <fullName evidence="3">NUDIX hydrolase</fullName>
    </submittedName>
</protein>
<evidence type="ECO:0000313" key="4">
    <source>
        <dbReference type="Proteomes" id="UP001500767"/>
    </source>
</evidence>
<dbReference type="RefSeq" id="WP_204913281.1">
    <property type="nucleotide sequence ID" value="NZ_BAAAYR010000004.1"/>
</dbReference>
<organism evidence="3 4">
    <name type="scientific">Microlunatus spumicola</name>
    <dbReference type="NCBI Taxonomy" id="81499"/>
    <lineage>
        <taxon>Bacteria</taxon>
        <taxon>Bacillati</taxon>
        <taxon>Actinomycetota</taxon>
        <taxon>Actinomycetes</taxon>
        <taxon>Propionibacteriales</taxon>
        <taxon>Propionibacteriaceae</taxon>
        <taxon>Microlunatus</taxon>
    </lineage>
</organism>
<dbReference type="PANTHER" id="PTHR21340">
    <property type="entry name" value="DIADENOSINE 5,5-P1,P4-TETRAPHOSPHATE PYROPHOSPHOHYDROLASE MUTT"/>
    <property type="match status" value="1"/>
</dbReference>
<sequence length="156" mass="16772">MLHDGNGWVVDDRGQRHWGRFGAAGLLVVDRRGPGAPVVLLQHRAAWTADGGTWGIPGGARDSHEDAVAAALREAHEETGLPADAVRLLDDPYVDDRGGWSYTTVLAELVADVTLVVEQESEALGWVAVDEVDHRLLHRGFAGAWPVLRARLATSG</sequence>
<dbReference type="GO" id="GO:0016787">
    <property type="term" value="F:hydrolase activity"/>
    <property type="evidence" value="ECO:0007669"/>
    <property type="project" value="UniProtKB-KW"/>
</dbReference>
<evidence type="ECO:0000259" key="2">
    <source>
        <dbReference type="PROSITE" id="PS51462"/>
    </source>
</evidence>
<dbReference type="PROSITE" id="PS00893">
    <property type="entry name" value="NUDIX_BOX"/>
    <property type="match status" value="1"/>
</dbReference>
<evidence type="ECO:0000256" key="1">
    <source>
        <dbReference type="ARBA" id="ARBA00022801"/>
    </source>
</evidence>
<dbReference type="Proteomes" id="UP001500767">
    <property type="component" value="Unassembled WGS sequence"/>
</dbReference>
<proteinExistence type="predicted"/>
<dbReference type="EMBL" id="BAAAYR010000004">
    <property type="protein sequence ID" value="GAA3570202.1"/>
    <property type="molecule type" value="Genomic_DNA"/>
</dbReference>
<dbReference type="InterPro" id="IPR051325">
    <property type="entry name" value="Nudix_hydrolase_domain"/>
</dbReference>
<dbReference type="InterPro" id="IPR020084">
    <property type="entry name" value="NUDIX_hydrolase_CS"/>
</dbReference>
<name>A0ABP6XNL8_9ACTN</name>
<dbReference type="PROSITE" id="PS51462">
    <property type="entry name" value="NUDIX"/>
    <property type="match status" value="1"/>
</dbReference>
<gene>
    <name evidence="3" type="ORF">GCM10022197_28270</name>
</gene>
<feature type="domain" description="Nudix hydrolase" evidence="2">
    <location>
        <begin position="19"/>
        <end position="149"/>
    </location>
</feature>
<dbReference type="InterPro" id="IPR015797">
    <property type="entry name" value="NUDIX_hydrolase-like_dom_sf"/>
</dbReference>
<dbReference type="InterPro" id="IPR000086">
    <property type="entry name" value="NUDIX_hydrolase_dom"/>
</dbReference>
<dbReference type="Pfam" id="PF00293">
    <property type="entry name" value="NUDIX"/>
    <property type="match status" value="1"/>
</dbReference>
<keyword evidence="4" id="KW-1185">Reference proteome</keyword>
<reference evidence="4" key="1">
    <citation type="journal article" date="2019" name="Int. J. Syst. Evol. Microbiol.">
        <title>The Global Catalogue of Microorganisms (GCM) 10K type strain sequencing project: providing services to taxonomists for standard genome sequencing and annotation.</title>
        <authorList>
            <consortium name="The Broad Institute Genomics Platform"/>
            <consortium name="The Broad Institute Genome Sequencing Center for Infectious Disease"/>
            <person name="Wu L."/>
            <person name="Ma J."/>
        </authorList>
    </citation>
    <scope>NUCLEOTIDE SEQUENCE [LARGE SCALE GENOMIC DNA]</scope>
    <source>
        <strain evidence="4">JCM 16540</strain>
    </source>
</reference>
<dbReference type="SUPFAM" id="SSF55811">
    <property type="entry name" value="Nudix"/>
    <property type="match status" value="1"/>
</dbReference>
<dbReference type="PANTHER" id="PTHR21340:SF0">
    <property type="entry name" value="BIS(5'-NUCLEOSYL)-TETRAPHOSPHATASE [ASYMMETRICAL]"/>
    <property type="match status" value="1"/>
</dbReference>
<keyword evidence="1 3" id="KW-0378">Hydrolase</keyword>
<accession>A0ABP6XNL8</accession>
<comment type="caution">
    <text evidence="3">The sequence shown here is derived from an EMBL/GenBank/DDBJ whole genome shotgun (WGS) entry which is preliminary data.</text>
</comment>
<evidence type="ECO:0000313" key="3">
    <source>
        <dbReference type="EMBL" id="GAA3570202.1"/>
    </source>
</evidence>